<dbReference type="PROSITE" id="PS50891">
    <property type="entry name" value="LOB"/>
    <property type="match status" value="1"/>
</dbReference>
<evidence type="ECO:0000259" key="2">
    <source>
        <dbReference type="PROSITE" id="PS50891"/>
    </source>
</evidence>
<dbReference type="AlphaFoldDB" id="A0A0D9V263"/>
<keyword evidence="4" id="KW-1185">Reference proteome</keyword>
<dbReference type="Pfam" id="PF03195">
    <property type="entry name" value="LOB"/>
    <property type="match status" value="1"/>
</dbReference>
<reference evidence="3" key="3">
    <citation type="submission" date="2015-04" db="UniProtKB">
        <authorList>
            <consortium name="EnsemblPlants"/>
        </authorList>
    </citation>
    <scope>IDENTIFICATION</scope>
</reference>
<sequence>MSTSTALAPPAGRPPCAARTHVDAAPRPTCASCTHLGLTCRPRCRTAPYFPADRLERFLYACRLFGLKTIVRSLRAEADGRMGECRWFWNKSNKTPSMAAIVLLSDAAVAEPERVIRKFELHRQRRLQCKANRLQKQSQQPRQQPAMLPDPYAVVAMETVYDSTSDMDADAGLATCLQMLCLSSAA</sequence>
<dbReference type="EnsemblPlants" id="LPERR01G17330.1">
    <property type="protein sequence ID" value="LPERR01G17330.1"/>
    <property type="gene ID" value="LPERR01G17330"/>
</dbReference>
<accession>A0A0D9V263</accession>
<organism evidence="3 4">
    <name type="scientific">Leersia perrieri</name>
    <dbReference type="NCBI Taxonomy" id="77586"/>
    <lineage>
        <taxon>Eukaryota</taxon>
        <taxon>Viridiplantae</taxon>
        <taxon>Streptophyta</taxon>
        <taxon>Embryophyta</taxon>
        <taxon>Tracheophyta</taxon>
        <taxon>Spermatophyta</taxon>
        <taxon>Magnoliopsida</taxon>
        <taxon>Liliopsida</taxon>
        <taxon>Poales</taxon>
        <taxon>Poaceae</taxon>
        <taxon>BOP clade</taxon>
        <taxon>Oryzoideae</taxon>
        <taxon>Oryzeae</taxon>
        <taxon>Oryzinae</taxon>
        <taxon>Leersia</taxon>
    </lineage>
</organism>
<evidence type="ECO:0000313" key="4">
    <source>
        <dbReference type="Proteomes" id="UP000032180"/>
    </source>
</evidence>
<name>A0A0D9V263_9ORYZ</name>
<feature type="domain" description="LOB" evidence="2">
    <location>
        <begin position="28"/>
        <end position="141"/>
    </location>
</feature>
<dbReference type="Proteomes" id="UP000032180">
    <property type="component" value="Chromosome 1"/>
</dbReference>
<proteinExistence type="inferred from homology"/>
<protein>
    <recommendedName>
        <fullName evidence="2">LOB domain-containing protein</fullName>
    </recommendedName>
</protein>
<reference evidence="4" key="2">
    <citation type="submission" date="2013-12" db="EMBL/GenBank/DDBJ databases">
        <authorList>
            <person name="Yu Y."/>
            <person name="Lee S."/>
            <person name="de Baynast K."/>
            <person name="Wissotski M."/>
            <person name="Liu L."/>
            <person name="Talag J."/>
            <person name="Goicoechea J."/>
            <person name="Angelova A."/>
            <person name="Jetty R."/>
            <person name="Kudrna D."/>
            <person name="Golser W."/>
            <person name="Rivera L."/>
            <person name="Zhang J."/>
            <person name="Wing R."/>
        </authorList>
    </citation>
    <scope>NUCLEOTIDE SEQUENCE</scope>
</reference>
<evidence type="ECO:0000313" key="3">
    <source>
        <dbReference type="EnsemblPlants" id="LPERR01G17330.1"/>
    </source>
</evidence>
<reference evidence="3 4" key="1">
    <citation type="submission" date="2012-08" db="EMBL/GenBank/DDBJ databases">
        <title>Oryza genome evolution.</title>
        <authorList>
            <person name="Wing R.A."/>
        </authorList>
    </citation>
    <scope>NUCLEOTIDE SEQUENCE</scope>
</reference>
<dbReference type="HOGENOM" id="CLU_1456448_0_0_1"/>
<comment type="similarity">
    <text evidence="1">Belongs to the LOB domain-containing protein family.</text>
</comment>
<dbReference type="InterPro" id="IPR004883">
    <property type="entry name" value="LOB"/>
</dbReference>
<evidence type="ECO:0000256" key="1">
    <source>
        <dbReference type="ARBA" id="ARBA00005474"/>
    </source>
</evidence>
<dbReference type="Gramene" id="LPERR01G17330.1">
    <property type="protein sequence ID" value="LPERR01G17330.1"/>
    <property type="gene ID" value="LPERR01G17330"/>
</dbReference>